<dbReference type="InterPro" id="IPR001882">
    <property type="entry name" value="Biotin_BS"/>
</dbReference>
<name>A0ABX0SRU1_9PSEU</name>
<dbReference type="SUPFAM" id="SSF51230">
    <property type="entry name" value="Single hybrid motif"/>
    <property type="match status" value="1"/>
</dbReference>
<keyword evidence="4 8" id="KW-0276">Fatty acid metabolism</keyword>
<proteinExistence type="predicted"/>
<evidence type="ECO:0000256" key="3">
    <source>
        <dbReference type="ARBA" id="ARBA00022516"/>
    </source>
</evidence>
<dbReference type="InterPro" id="IPR050709">
    <property type="entry name" value="Biotin_Carboxyl_Carrier/Decarb"/>
</dbReference>
<dbReference type="Gene3D" id="2.40.50.100">
    <property type="match status" value="1"/>
</dbReference>
<dbReference type="Pfam" id="PF00364">
    <property type="entry name" value="Biotin_lipoyl"/>
    <property type="match status" value="1"/>
</dbReference>
<protein>
    <recommendedName>
        <fullName evidence="2 8">Biotin carboxyl carrier protein of acetyl-CoA carboxylase</fullName>
    </recommendedName>
</protein>
<dbReference type="PANTHER" id="PTHR45266:SF3">
    <property type="entry name" value="OXALOACETATE DECARBOXYLASE ALPHA CHAIN"/>
    <property type="match status" value="1"/>
</dbReference>
<evidence type="ECO:0000313" key="10">
    <source>
        <dbReference type="EMBL" id="NIH79682.1"/>
    </source>
</evidence>
<keyword evidence="7 8" id="KW-0092">Biotin</keyword>
<keyword evidence="3 8" id="KW-0444">Lipid biosynthesis</keyword>
<feature type="domain" description="Lipoyl-binding" evidence="9">
    <location>
        <begin position="77"/>
        <end position="153"/>
    </location>
</feature>
<dbReference type="InterPro" id="IPR011053">
    <property type="entry name" value="Single_hybrid_motif"/>
</dbReference>
<dbReference type="CDD" id="cd06850">
    <property type="entry name" value="biotinyl_domain"/>
    <property type="match status" value="1"/>
</dbReference>
<keyword evidence="11" id="KW-1185">Reference proteome</keyword>
<reference evidence="10 11" key="1">
    <citation type="submission" date="2020-03" db="EMBL/GenBank/DDBJ databases">
        <title>Sequencing the genomes of 1000 actinobacteria strains.</title>
        <authorList>
            <person name="Klenk H.-P."/>
        </authorList>
    </citation>
    <scope>NUCLEOTIDE SEQUENCE [LARGE SCALE GENOMIC DNA]</scope>
    <source>
        <strain evidence="10 11">DSM 45668</strain>
    </source>
</reference>
<keyword evidence="5 8" id="KW-0443">Lipid metabolism</keyword>
<gene>
    <name evidence="10" type="ORF">FHX46_002212</name>
</gene>
<evidence type="ECO:0000256" key="8">
    <source>
        <dbReference type="RuleBase" id="RU364072"/>
    </source>
</evidence>
<dbReference type="InterPro" id="IPR000089">
    <property type="entry name" value="Biotin_lipoyl"/>
</dbReference>
<dbReference type="PROSITE" id="PS50968">
    <property type="entry name" value="BIOTINYL_LIPOYL"/>
    <property type="match status" value="1"/>
</dbReference>
<evidence type="ECO:0000256" key="1">
    <source>
        <dbReference type="ARBA" id="ARBA00005194"/>
    </source>
</evidence>
<comment type="caution">
    <text evidence="10">The sequence shown here is derived from an EMBL/GenBank/DDBJ whole genome shotgun (WGS) entry which is preliminary data.</text>
</comment>
<evidence type="ECO:0000259" key="9">
    <source>
        <dbReference type="PROSITE" id="PS50968"/>
    </source>
</evidence>
<organism evidence="10 11">
    <name type="scientific">Amycolatopsis viridis</name>
    <dbReference type="NCBI Taxonomy" id="185678"/>
    <lineage>
        <taxon>Bacteria</taxon>
        <taxon>Bacillati</taxon>
        <taxon>Actinomycetota</taxon>
        <taxon>Actinomycetes</taxon>
        <taxon>Pseudonocardiales</taxon>
        <taxon>Pseudonocardiaceae</taxon>
        <taxon>Amycolatopsis</taxon>
    </lineage>
</organism>
<dbReference type="RefSeq" id="WP_167113028.1">
    <property type="nucleotide sequence ID" value="NZ_JAANOU010000001.1"/>
</dbReference>
<evidence type="ECO:0000256" key="2">
    <source>
        <dbReference type="ARBA" id="ARBA00017562"/>
    </source>
</evidence>
<accession>A0ABX0SRU1</accession>
<evidence type="ECO:0000256" key="5">
    <source>
        <dbReference type="ARBA" id="ARBA00023098"/>
    </source>
</evidence>
<evidence type="ECO:0000313" key="11">
    <source>
        <dbReference type="Proteomes" id="UP000754495"/>
    </source>
</evidence>
<evidence type="ECO:0000256" key="6">
    <source>
        <dbReference type="ARBA" id="ARBA00023160"/>
    </source>
</evidence>
<dbReference type="InterPro" id="IPR001249">
    <property type="entry name" value="AcCoA_biotinCC"/>
</dbReference>
<dbReference type="EMBL" id="JAANOU010000001">
    <property type="protein sequence ID" value="NIH79682.1"/>
    <property type="molecule type" value="Genomic_DNA"/>
</dbReference>
<comment type="pathway">
    <text evidence="1 8">Lipid metabolism; fatty acid biosynthesis.</text>
</comment>
<dbReference type="PRINTS" id="PR01071">
    <property type="entry name" value="ACOABIOTINCC"/>
</dbReference>
<dbReference type="PANTHER" id="PTHR45266">
    <property type="entry name" value="OXALOACETATE DECARBOXYLASE ALPHA CHAIN"/>
    <property type="match status" value="1"/>
</dbReference>
<evidence type="ECO:0000256" key="4">
    <source>
        <dbReference type="ARBA" id="ARBA00022832"/>
    </source>
</evidence>
<dbReference type="PROSITE" id="PS00188">
    <property type="entry name" value="BIOTIN"/>
    <property type="match status" value="1"/>
</dbReference>
<evidence type="ECO:0000256" key="7">
    <source>
        <dbReference type="ARBA" id="ARBA00023267"/>
    </source>
</evidence>
<dbReference type="Proteomes" id="UP000754495">
    <property type="component" value="Unassembled WGS sequence"/>
</dbReference>
<sequence>MTGTGQPDEHCTILHALAAEVAAVTRLPGTVRRIAVHAAGHSLEVEWTDPEPVDAPPRPSADPVAAEAEAVTEAVDGVVVRAPLVGTFFTAPQPGAPAFVTPGDAVEKGQTLAIVEAMKLMNPVLAEYTGTVVDVLVGNGEPVEFDQPLVILAPGTPG</sequence>
<comment type="function">
    <text evidence="8">This protein is a component of the acetyl coenzyme A carboxylase complex; first, biotin carboxylase catalyzes the carboxylation of the carrier protein and then the transcarboxylase transfers the carboxyl group to form malonyl-CoA.</text>
</comment>
<keyword evidence="6 8" id="KW-0275">Fatty acid biosynthesis</keyword>